<dbReference type="EMBL" id="KL367610">
    <property type="protein sequence ID" value="KFD61814.1"/>
    <property type="molecule type" value="Genomic_DNA"/>
</dbReference>
<evidence type="ECO:0000256" key="1">
    <source>
        <dbReference type="SAM" id="MobiDB-lite"/>
    </source>
</evidence>
<feature type="compositionally biased region" description="Polar residues" evidence="1">
    <location>
        <begin position="290"/>
        <end position="307"/>
    </location>
</feature>
<reference evidence="2" key="1">
    <citation type="journal article" date="2014" name="Nat. Genet.">
        <title>Genome and transcriptome of the porcine whipworm Trichuris suis.</title>
        <authorList>
            <person name="Jex A.R."/>
            <person name="Nejsum P."/>
            <person name="Schwarz E.M."/>
            <person name="Hu L."/>
            <person name="Young N.D."/>
            <person name="Hall R.S."/>
            <person name="Korhonen P.K."/>
            <person name="Liao S."/>
            <person name="Thamsborg S."/>
            <person name="Xia J."/>
            <person name="Xu P."/>
            <person name="Wang S."/>
            <person name="Scheerlinck J.P."/>
            <person name="Hofmann A."/>
            <person name="Sternberg P.W."/>
            <person name="Wang J."/>
            <person name="Gasser R.B."/>
        </authorList>
    </citation>
    <scope>NUCLEOTIDE SEQUENCE [LARGE SCALE GENOMIC DNA]</scope>
    <source>
        <strain evidence="2">DCEP-RM93F</strain>
    </source>
</reference>
<feature type="non-terminal residue" evidence="2">
    <location>
        <position position="380"/>
    </location>
</feature>
<dbReference type="Proteomes" id="UP000030758">
    <property type="component" value="Unassembled WGS sequence"/>
</dbReference>
<dbReference type="AlphaFoldDB" id="A0A085MX68"/>
<feature type="region of interest" description="Disordered" evidence="1">
    <location>
        <begin position="1"/>
        <end position="22"/>
    </location>
</feature>
<evidence type="ECO:0000313" key="2">
    <source>
        <dbReference type="EMBL" id="KFD61814.1"/>
    </source>
</evidence>
<name>A0A085MX68_9BILA</name>
<feature type="compositionally biased region" description="Polar residues" evidence="1">
    <location>
        <begin position="356"/>
        <end position="380"/>
    </location>
</feature>
<organism evidence="2">
    <name type="scientific">Trichuris suis</name>
    <name type="common">pig whipworm</name>
    <dbReference type="NCBI Taxonomy" id="68888"/>
    <lineage>
        <taxon>Eukaryota</taxon>
        <taxon>Metazoa</taxon>
        <taxon>Ecdysozoa</taxon>
        <taxon>Nematoda</taxon>
        <taxon>Enoplea</taxon>
        <taxon>Dorylaimia</taxon>
        <taxon>Trichinellida</taxon>
        <taxon>Trichuridae</taxon>
        <taxon>Trichuris</taxon>
    </lineage>
</organism>
<protein>
    <submittedName>
        <fullName evidence="2">Uncharacterized protein</fullName>
    </submittedName>
</protein>
<feature type="compositionally biased region" description="Basic and acidic residues" evidence="1">
    <location>
        <begin position="319"/>
        <end position="330"/>
    </location>
</feature>
<proteinExistence type="predicted"/>
<gene>
    <name evidence="2" type="ORF">M514_26016</name>
</gene>
<accession>A0A085MX68</accession>
<feature type="region of interest" description="Disordered" evidence="1">
    <location>
        <begin position="290"/>
        <end position="380"/>
    </location>
</feature>
<sequence length="380" mass="42116">MPSLGWRGSRRGRSAKALPKASGMVRGLATVNGDTLSELSRQPLNRVPTVWGSSRSLAAPRRWTPVHFSPLSPGVGWSTYSNFETVQSLPSTPVPPSSPTFSEPTLPVFALNANAYEYPRRVTTFEENSNGIACNSRPFRLRPITHGSIANGRTFYKPACGLEAIREGIESRRYFKLWLWRTIPLLEPRPQVESDVYLSEEVFPIRLSVRARLVAELFAAHDTCLAERGNGSCLILLHCCSWRIHVDSATLQPPTNETITFDPVSRERFLCPLFLCCIFGRRDSRAKMASSSCNDNTDPTVNAQTANALGRNKWSLPVEPKEGTSHHVEPVKATTLTREAASAKIARKNEDVDLHSASSPDSQRLRSWSNPGANPYQKSS</sequence>